<dbReference type="UniPathway" id="UPA01057">
    <property type="reaction ID" value="UER00166"/>
</dbReference>
<dbReference type="InterPro" id="IPR042099">
    <property type="entry name" value="ANL_N_sf"/>
</dbReference>
<dbReference type="EC" id="6.2.1.26" evidence="5"/>
<dbReference type="Proteomes" id="UP000293637">
    <property type="component" value="Unassembled WGS sequence"/>
</dbReference>
<comment type="pathway">
    <text evidence="5">Quinol/quinone metabolism; 1,4-dihydroxy-2-naphthoate biosynthesis; 1,4-dihydroxy-2-naphthoate from chorismate: step 5/7.</text>
</comment>
<comment type="pathway">
    <text evidence="5">Quinol/quinone metabolism; menaquinone biosynthesis.</text>
</comment>
<organism evidence="8 9">
    <name type="scientific">Staphylococcus lugdunensis</name>
    <dbReference type="NCBI Taxonomy" id="28035"/>
    <lineage>
        <taxon>Bacteria</taxon>
        <taxon>Bacillati</taxon>
        <taxon>Bacillota</taxon>
        <taxon>Bacilli</taxon>
        <taxon>Bacillales</taxon>
        <taxon>Staphylococcaceae</taxon>
        <taxon>Staphylococcus</taxon>
    </lineage>
</organism>
<reference evidence="8 9" key="1">
    <citation type="journal article" date="2019" name="Sci. Transl. Med.">
        <title>Quorum sensing between bacterial species on the skin protects against epidermal injury in atopic dermatitis.</title>
        <authorList>
            <person name="Williams M.R."/>
        </authorList>
    </citation>
    <scope>NUCLEOTIDE SEQUENCE [LARGE SCALE GENOMIC DNA]</scope>
    <source>
        <strain evidence="8 9">E7</strain>
    </source>
</reference>
<evidence type="ECO:0000259" key="7">
    <source>
        <dbReference type="Pfam" id="PF13193"/>
    </source>
</evidence>
<feature type="domain" description="AMP-dependent synthetase/ligase" evidence="6">
    <location>
        <begin position="7"/>
        <end position="332"/>
    </location>
</feature>
<dbReference type="InterPro" id="IPR010192">
    <property type="entry name" value="MenE"/>
</dbReference>
<evidence type="ECO:0000313" key="8">
    <source>
        <dbReference type="EMBL" id="TBW71743.1"/>
    </source>
</evidence>
<feature type="domain" description="AMP-binding enzyme C-terminal" evidence="7">
    <location>
        <begin position="381"/>
        <end position="454"/>
    </location>
</feature>
<dbReference type="NCBIfam" id="TIGR01923">
    <property type="entry name" value="menE"/>
    <property type="match status" value="1"/>
</dbReference>
<keyword evidence="3 5" id="KW-0547">Nucleotide-binding</keyword>
<dbReference type="PANTHER" id="PTHR43201">
    <property type="entry name" value="ACYL-COA SYNTHETASE"/>
    <property type="match status" value="1"/>
</dbReference>
<keyword evidence="4 5" id="KW-0067">ATP-binding</keyword>
<keyword evidence="1 5" id="KW-0474">Menaquinone biosynthesis</keyword>
<dbReference type="GO" id="GO:0005524">
    <property type="term" value="F:ATP binding"/>
    <property type="evidence" value="ECO:0007669"/>
    <property type="project" value="UniProtKB-KW"/>
</dbReference>
<dbReference type="GO" id="GO:0008756">
    <property type="term" value="F:o-succinylbenzoate-CoA ligase activity"/>
    <property type="evidence" value="ECO:0007669"/>
    <property type="project" value="UniProtKB-UniRule"/>
</dbReference>
<protein>
    <recommendedName>
        <fullName evidence="5">2-succinylbenzoate--CoA ligase</fullName>
        <ecNumber evidence="5">6.2.1.26</ecNumber>
    </recommendedName>
    <alternativeName>
        <fullName evidence="5">o-succinylbenzoyl-CoA synthetase</fullName>
        <shortName evidence="5">OSB-CoA synthetase</shortName>
    </alternativeName>
</protein>
<dbReference type="RefSeq" id="WP_002492603.1">
    <property type="nucleotide sequence ID" value="NZ_AP021848.1"/>
</dbReference>
<comment type="catalytic activity">
    <reaction evidence="5">
        <text>2-succinylbenzoate + ATP + CoA = 2-succinylbenzoyl-CoA + AMP + diphosphate</text>
        <dbReference type="Rhea" id="RHEA:17009"/>
        <dbReference type="ChEBI" id="CHEBI:18325"/>
        <dbReference type="ChEBI" id="CHEBI:30616"/>
        <dbReference type="ChEBI" id="CHEBI:33019"/>
        <dbReference type="ChEBI" id="CHEBI:57287"/>
        <dbReference type="ChEBI" id="CHEBI:57364"/>
        <dbReference type="ChEBI" id="CHEBI:456215"/>
        <dbReference type="EC" id="6.2.1.26"/>
    </reaction>
</comment>
<dbReference type="SUPFAM" id="SSF56801">
    <property type="entry name" value="Acetyl-CoA synthetase-like"/>
    <property type="match status" value="1"/>
</dbReference>
<evidence type="ECO:0000259" key="6">
    <source>
        <dbReference type="Pfam" id="PF00501"/>
    </source>
</evidence>
<dbReference type="PANTHER" id="PTHR43201:SF5">
    <property type="entry name" value="MEDIUM-CHAIN ACYL-COA LIGASE ACSF2, MITOCHONDRIAL"/>
    <property type="match status" value="1"/>
</dbReference>
<evidence type="ECO:0000256" key="3">
    <source>
        <dbReference type="ARBA" id="ARBA00022741"/>
    </source>
</evidence>
<dbReference type="EMBL" id="SCHB01000006">
    <property type="protein sequence ID" value="TBW71743.1"/>
    <property type="molecule type" value="Genomic_DNA"/>
</dbReference>
<evidence type="ECO:0000256" key="2">
    <source>
        <dbReference type="ARBA" id="ARBA00022598"/>
    </source>
</evidence>
<dbReference type="Gene3D" id="3.30.300.30">
    <property type="match status" value="1"/>
</dbReference>
<accession>A0A4Q9WAZ3</accession>
<dbReference type="InterPro" id="IPR025110">
    <property type="entry name" value="AMP-bd_C"/>
</dbReference>
<evidence type="ECO:0000256" key="1">
    <source>
        <dbReference type="ARBA" id="ARBA00022428"/>
    </source>
</evidence>
<evidence type="ECO:0000256" key="5">
    <source>
        <dbReference type="HAMAP-Rule" id="MF_00731"/>
    </source>
</evidence>
<gene>
    <name evidence="5 8" type="primary">menE</name>
    <name evidence="8" type="ORF">EQ812_09695</name>
</gene>
<dbReference type="GeneID" id="58089439"/>
<dbReference type="Gene3D" id="3.40.50.12780">
    <property type="entry name" value="N-terminal domain of ligase-like"/>
    <property type="match status" value="1"/>
</dbReference>
<comment type="function">
    <text evidence="5">Converts 2-succinylbenzoate (OSB) to 2-succinylbenzoyl-CoA (OSB-CoA).</text>
</comment>
<sequence>MEYWLSEQSYMNPNKIAITDGVKALTFRTLYDRAKVIAEHLVTLNISRVGLYLTNSINSVILIHACWIAHIEIAMINTRLTPKEITAQMQSIDVQYIITTASLALKDFNIIPFQSLIDKRNKGLISKSFNRQDIASIMFTSGTTGPQKAVPQTFNNHYASAKGCKSSLGFDSKTIWLSVLPIYHISGLSVLLRSVIEGFTVRLLDKFDTQRMMHIIKNEHITHVSLVPQTLQWLMDAGLTQPYKLEKILLGGAKLSVALIDEALNYQLPIYNSFGMTETCSQFLTASPDMLARRHDTVGKPSSNVSIKIHNPNRDGHGELWLKGNNVMDGYLYPKGLKDAFVDGYFKTGDIAEVDKDGFVVIYDRRKDLIISGGENIYPYEIEMQAKQFDGIKDAMCVPLSDETWGQVPLLYYISEDNIDIASLDRFLRVQLAAYKVPKKYVAVQTLPYTSTGKLQRNKFELKG</sequence>
<dbReference type="InterPro" id="IPR045851">
    <property type="entry name" value="AMP-bd_C_sf"/>
</dbReference>
<dbReference type="InterPro" id="IPR000873">
    <property type="entry name" value="AMP-dep_synth/lig_dom"/>
</dbReference>
<proteinExistence type="inferred from homology"/>
<dbReference type="GO" id="GO:0006631">
    <property type="term" value="P:fatty acid metabolic process"/>
    <property type="evidence" value="ECO:0007669"/>
    <property type="project" value="TreeGrafter"/>
</dbReference>
<dbReference type="HAMAP" id="MF_00731">
    <property type="entry name" value="MenE"/>
    <property type="match status" value="1"/>
</dbReference>
<dbReference type="GO" id="GO:0031956">
    <property type="term" value="F:medium-chain fatty acid-CoA ligase activity"/>
    <property type="evidence" value="ECO:0007669"/>
    <property type="project" value="TreeGrafter"/>
</dbReference>
<dbReference type="AlphaFoldDB" id="A0A4Q9WAZ3"/>
<evidence type="ECO:0000313" key="9">
    <source>
        <dbReference type="Proteomes" id="UP000293637"/>
    </source>
</evidence>
<dbReference type="Pfam" id="PF00501">
    <property type="entry name" value="AMP-binding"/>
    <property type="match status" value="1"/>
</dbReference>
<dbReference type="UniPathway" id="UPA00079"/>
<dbReference type="GO" id="GO:0009234">
    <property type="term" value="P:menaquinone biosynthetic process"/>
    <property type="evidence" value="ECO:0007669"/>
    <property type="project" value="UniProtKB-UniRule"/>
</dbReference>
<comment type="caution">
    <text evidence="8">The sequence shown here is derived from an EMBL/GenBank/DDBJ whole genome shotgun (WGS) entry which is preliminary data.</text>
</comment>
<dbReference type="Pfam" id="PF13193">
    <property type="entry name" value="AMP-binding_C"/>
    <property type="match status" value="1"/>
</dbReference>
<evidence type="ECO:0000256" key="4">
    <source>
        <dbReference type="ARBA" id="ARBA00022840"/>
    </source>
</evidence>
<keyword evidence="2 5" id="KW-0436">Ligase</keyword>
<comment type="similarity">
    <text evidence="5">Belongs to the ATP-dependent AMP-binding enzyme family. MenE subfamily.</text>
</comment>
<name>A0A4Q9WAZ3_STALU</name>